<sequence>MDALKIQVAQLKLVMEQTQKAFDGISRPLLRISELAEAQAEDANLLLEEEQQGKSKLQIVGTVLDSLLVILTVSNNMTQDVMTSVNLTAEKLEGLTSQVANIETISDSINLLALNAIIKVSRIGAAARGLNVLAEEISKLSTNAKGKIADGTAVINSILAMASEFKGTLSSHLAQQMASSAQLASQTRQAISVLIANDEQLIRSMNDISKGTKKLKSEIEKVVAGITFDKITKECLSNTIIAIEGLVDHIAASIPEHDESNIEYAPDLSEMLKSYTMQSERIMHEMALAGETSDASADLDMWGNASTDKKDDDDSMGDNVELF</sequence>
<evidence type="ECO:0000313" key="4">
    <source>
        <dbReference type="EMBL" id="KJU83091.1"/>
    </source>
</evidence>
<protein>
    <submittedName>
        <fullName evidence="4">Methyl-accepting chemotaxis sensory transducer</fullName>
    </submittedName>
</protein>
<dbReference type="Proteomes" id="UP000033423">
    <property type="component" value="Unassembled WGS sequence"/>
</dbReference>
<dbReference type="GO" id="GO:0007165">
    <property type="term" value="P:signal transduction"/>
    <property type="evidence" value="ECO:0007669"/>
    <property type="project" value="UniProtKB-KW"/>
</dbReference>
<dbReference type="AlphaFoldDB" id="A0A0F3GMG6"/>
<dbReference type="InterPro" id="IPR004089">
    <property type="entry name" value="MCPsignal_dom"/>
</dbReference>
<evidence type="ECO:0000313" key="5">
    <source>
        <dbReference type="Proteomes" id="UP000033423"/>
    </source>
</evidence>
<evidence type="ECO:0000256" key="2">
    <source>
        <dbReference type="SAM" id="MobiDB-lite"/>
    </source>
</evidence>
<dbReference type="PROSITE" id="PS50111">
    <property type="entry name" value="CHEMOTAXIS_TRANSDUC_2"/>
    <property type="match status" value="1"/>
</dbReference>
<comment type="caution">
    <text evidence="4">The sequence shown here is derived from an EMBL/GenBank/DDBJ whole genome shotgun (WGS) entry which is preliminary data.</text>
</comment>
<dbReference type="Gene3D" id="1.10.287.950">
    <property type="entry name" value="Methyl-accepting chemotaxis protein"/>
    <property type="match status" value="1"/>
</dbReference>
<feature type="region of interest" description="Disordered" evidence="2">
    <location>
        <begin position="299"/>
        <end position="323"/>
    </location>
</feature>
<evidence type="ECO:0000259" key="3">
    <source>
        <dbReference type="PROSITE" id="PS50111"/>
    </source>
</evidence>
<accession>A0A0F3GMG6</accession>
<name>A0A0F3GMG6_9BACT</name>
<keyword evidence="1" id="KW-0807">Transducer</keyword>
<gene>
    <name evidence="4" type="ORF">MBAV_004719</name>
</gene>
<dbReference type="EMBL" id="LACI01002049">
    <property type="protein sequence ID" value="KJU83091.1"/>
    <property type="molecule type" value="Genomic_DNA"/>
</dbReference>
<keyword evidence="5" id="KW-1185">Reference proteome</keyword>
<dbReference type="SUPFAM" id="SSF58104">
    <property type="entry name" value="Methyl-accepting chemotaxis protein (MCP) signaling domain"/>
    <property type="match status" value="1"/>
</dbReference>
<reference evidence="4 5" key="1">
    <citation type="submission" date="2015-02" db="EMBL/GenBank/DDBJ databases">
        <title>Single-cell genomics of uncultivated deep-branching MTB reveals a conserved set of magnetosome genes.</title>
        <authorList>
            <person name="Kolinko S."/>
            <person name="Richter M."/>
            <person name="Glockner F.O."/>
            <person name="Brachmann A."/>
            <person name="Schuler D."/>
        </authorList>
    </citation>
    <scope>NUCLEOTIDE SEQUENCE [LARGE SCALE GENOMIC DNA]</scope>
    <source>
        <strain evidence="4">TM-1</strain>
    </source>
</reference>
<organism evidence="4 5">
    <name type="scientific">Candidatus Magnetobacterium bavaricum</name>
    <dbReference type="NCBI Taxonomy" id="29290"/>
    <lineage>
        <taxon>Bacteria</taxon>
        <taxon>Pseudomonadati</taxon>
        <taxon>Nitrospirota</taxon>
        <taxon>Thermodesulfovibrionia</taxon>
        <taxon>Thermodesulfovibrionales</taxon>
        <taxon>Candidatus Magnetobacteriaceae</taxon>
        <taxon>Candidatus Magnetobacterium</taxon>
    </lineage>
</organism>
<feature type="domain" description="Methyl-accepting transducer" evidence="3">
    <location>
        <begin position="1"/>
        <end position="230"/>
    </location>
</feature>
<dbReference type="GO" id="GO:0016020">
    <property type="term" value="C:membrane"/>
    <property type="evidence" value="ECO:0007669"/>
    <property type="project" value="InterPro"/>
</dbReference>
<dbReference type="Pfam" id="PF00015">
    <property type="entry name" value="MCPsignal"/>
    <property type="match status" value="1"/>
</dbReference>
<evidence type="ECO:0000256" key="1">
    <source>
        <dbReference type="PROSITE-ProRule" id="PRU00284"/>
    </source>
</evidence>
<proteinExistence type="predicted"/>